<sequence>MRRLGTEAPPSLGTACQQAGAERWSYPPLKTGMSPVRRSSSSLRGKKR</sequence>
<accession>A0A0E9TT18</accession>
<reference evidence="2" key="1">
    <citation type="submission" date="2014-11" db="EMBL/GenBank/DDBJ databases">
        <authorList>
            <person name="Amaro Gonzalez C."/>
        </authorList>
    </citation>
    <scope>NUCLEOTIDE SEQUENCE</scope>
</reference>
<feature type="region of interest" description="Disordered" evidence="1">
    <location>
        <begin position="1"/>
        <end position="48"/>
    </location>
</feature>
<feature type="compositionally biased region" description="Low complexity" evidence="1">
    <location>
        <begin position="37"/>
        <end position="48"/>
    </location>
</feature>
<dbReference type="AlphaFoldDB" id="A0A0E9TT18"/>
<name>A0A0E9TT18_ANGAN</name>
<organism evidence="2">
    <name type="scientific">Anguilla anguilla</name>
    <name type="common">European freshwater eel</name>
    <name type="synonym">Muraena anguilla</name>
    <dbReference type="NCBI Taxonomy" id="7936"/>
    <lineage>
        <taxon>Eukaryota</taxon>
        <taxon>Metazoa</taxon>
        <taxon>Chordata</taxon>
        <taxon>Craniata</taxon>
        <taxon>Vertebrata</taxon>
        <taxon>Euteleostomi</taxon>
        <taxon>Actinopterygii</taxon>
        <taxon>Neopterygii</taxon>
        <taxon>Teleostei</taxon>
        <taxon>Anguilliformes</taxon>
        <taxon>Anguillidae</taxon>
        <taxon>Anguilla</taxon>
    </lineage>
</organism>
<protein>
    <submittedName>
        <fullName evidence="2">Uncharacterized protein</fullName>
    </submittedName>
</protein>
<reference evidence="2" key="2">
    <citation type="journal article" date="2015" name="Fish Shellfish Immunol.">
        <title>Early steps in the European eel (Anguilla anguilla)-Vibrio vulnificus interaction in the gills: Role of the RtxA13 toxin.</title>
        <authorList>
            <person name="Callol A."/>
            <person name="Pajuelo D."/>
            <person name="Ebbesson L."/>
            <person name="Teles M."/>
            <person name="MacKenzie S."/>
            <person name="Amaro C."/>
        </authorList>
    </citation>
    <scope>NUCLEOTIDE SEQUENCE</scope>
</reference>
<evidence type="ECO:0000313" key="2">
    <source>
        <dbReference type="EMBL" id="JAH56819.1"/>
    </source>
</evidence>
<dbReference type="EMBL" id="GBXM01051758">
    <property type="protein sequence ID" value="JAH56819.1"/>
    <property type="molecule type" value="Transcribed_RNA"/>
</dbReference>
<evidence type="ECO:0000256" key="1">
    <source>
        <dbReference type="SAM" id="MobiDB-lite"/>
    </source>
</evidence>
<proteinExistence type="predicted"/>